<name>A0A7S1AQC8_NOCSC</name>
<accession>A0A7S1AQC8</accession>
<dbReference type="AlphaFoldDB" id="A0A7S1AQC8"/>
<proteinExistence type="predicted"/>
<gene>
    <name evidence="3" type="ORF">NSCI0253_LOCUS35964</name>
</gene>
<evidence type="ECO:0000313" key="3">
    <source>
        <dbReference type="EMBL" id="CAD8861609.1"/>
    </source>
</evidence>
<evidence type="ECO:0000256" key="2">
    <source>
        <dbReference type="SAM" id="MobiDB-lite"/>
    </source>
</evidence>
<feature type="compositionally biased region" description="Polar residues" evidence="2">
    <location>
        <begin position="107"/>
        <end position="135"/>
    </location>
</feature>
<feature type="compositionally biased region" description="Polar residues" evidence="2">
    <location>
        <begin position="7"/>
        <end position="24"/>
    </location>
</feature>
<keyword evidence="1" id="KW-0175">Coiled coil</keyword>
<reference evidence="3" key="1">
    <citation type="submission" date="2021-01" db="EMBL/GenBank/DDBJ databases">
        <authorList>
            <person name="Corre E."/>
            <person name="Pelletier E."/>
            <person name="Niang G."/>
            <person name="Scheremetjew M."/>
            <person name="Finn R."/>
            <person name="Kale V."/>
            <person name="Holt S."/>
            <person name="Cochrane G."/>
            <person name="Meng A."/>
            <person name="Brown T."/>
            <person name="Cohen L."/>
        </authorList>
    </citation>
    <scope>NUCLEOTIDE SEQUENCE</scope>
</reference>
<sequence length="562" mass="61796">MPGFHSSGKSSRTARRGSTWQETSPRAKLQVHSGPCRGDSQKAVEARPVIADDGSAGLPRGVSLQSLPTTLAQSRMSLPVLPSALRSARKAWADISSGDDSDWGIDQTQQTSLDDGGNSPDTSKTASGSTCSTAHEGQASPCDLSPTTLLAESLSHRDGPAAWIAEVQAMSSRLRVLSSLSPALPESRAVSTDVLGADVESWRSFAAELEEMDNFLFLTQEAENAEDAAAVVAVESVAECERVQGALAQVQAERRGAQERATREHRSKDETLRALIASLVSVEGDVVALSDRSRASLLKRDDALEAQRVLATRWVHEEQEACEALSTAFDVKRKGEGLLTIQKDLTVHRQRQADRAREFGQLQSTCDALRQELQCAPRSVKIETLESRVAQLEGESRELSLHLEVMVPLAPTPSLEEVLNRTQTCNRNLILDVRAARATKDEVAQLQEDLELEVAKLRGFVELDERSDVEIAVKQLAARRNQLEQKLQRVRDLLEGSRVAEELVQATRRHQRVVEERTRHISQLKLRAEEKATLLEWKMQPAVAKYRSSLGRYTARSLSSVD</sequence>
<feature type="coiled-coil region" evidence="1">
    <location>
        <begin position="436"/>
        <end position="500"/>
    </location>
</feature>
<feature type="region of interest" description="Disordered" evidence="2">
    <location>
        <begin position="95"/>
        <end position="144"/>
    </location>
</feature>
<protein>
    <submittedName>
        <fullName evidence="3">Uncharacterized protein</fullName>
    </submittedName>
</protein>
<evidence type="ECO:0000256" key="1">
    <source>
        <dbReference type="SAM" id="Coils"/>
    </source>
</evidence>
<organism evidence="3">
    <name type="scientific">Noctiluca scintillans</name>
    <name type="common">Sea sparkle</name>
    <name type="synonym">Red tide dinoflagellate</name>
    <dbReference type="NCBI Taxonomy" id="2966"/>
    <lineage>
        <taxon>Eukaryota</taxon>
        <taxon>Sar</taxon>
        <taxon>Alveolata</taxon>
        <taxon>Dinophyceae</taxon>
        <taxon>Noctilucales</taxon>
        <taxon>Noctilucaceae</taxon>
        <taxon>Noctiluca</taxon>
    </lineage>
</organism>
<dbReference type="EMBL" id="HBFQ01050420">
    <property type="protein sequence ID" value="CAD8861609.1"/>
    <property type="molecule type" value="Transcribed_RNA"/>
</dbReference>
<feature type="region of interest" description="Disordered" evidence="2">
    <location>
        <begin position="1"/>
        <end position="62"/>
    </location>
</feature>